<dbReference type="PANTHER" id="PTHR34613">
    <property type="entry name" value="SLL0800 PROTEIN"/>
    <property type="match status" value="1"/>
</dbReference>
<dbReference type="InterPro" id="IPR025587">
    <property type="entry name" value="DUF4351"/>
</dbReference>
<keyword evidence="3" id="KW-1185">Reference proteome</keyword>
<dbReference type="KEGG" id="hbq:QI031_16305"/>
<dbReference type="RefSeq" id="WP_281480714.1">
    <property type="nucleotide sequence ID" value="NZ_CP124543.1"/>
</dbReference>
<feature type="domain" description="DUF4351" evidence="1">
    <location>
        <begin position="224"/>
        <end position="281"/>
    </location>
</feature>
<evidence type="ECO:0000259" key="1">
    <source>
        <dbReference type="Pfam" id="PF14261"/>
    </source>
</evidence>
<dbReference type="PANTHER" id="PTHR34613:SF1">
    <property type="entry name" value="SLL6017 PROTEIN"/>
    <property type="match status" value="1"/>
</dbReference>
<dbReference type="Pfam" id="PF14261">
    <property type="entry name" value="DUF4351"/>
    <property type="match status" value="1"/>
</dbReference>
<sequence length="287" mass="33612">MAEYDNLCKILAQTYPFDFARWLLNQQPQQITILKTELSIEPIRADSVIFLQTENRILHLEFQTTIQSKTPIALRMLDYYVRLTRKYQVPVTQVVIFLQETTDEIAWTEEYVSEVTTHRYRVIRMWEQDSNFFLNNLALLPLAPLTRTDSAQVLLSQVAEEIAKIPDIGIRQNTAAYTEILAGLRFEKDLIHQLLSEDMMQESVIYQDILLKGERQGEQKGEKKGEQREALRFLQRQLNRRFGEIDSSIIERLRVLSTEQLEVLGEEFLDFANVSDLVAWLEQNINK</sequence>
<reference evidence="2 3" key="1">
    <citation type="journal article" date="2023" name="Limnol Oceanogr Lett">
        <title>Environmental adaptations by the intertidal Antarctic cyanobacterium Halotia branconii CENA392 as revealed using long-read genome sequencing.</title>
        <authorList>
            <person name="Dextro R.B."/>
            <person name="Delbaje E."/>
            <person name="Freitas P.N.N."/>
            <person name="Geraldes V."/>
            <person name="Pinto E."/>
            <person name="Long P.F."/>
            <person name="Fiore M.F."/>
        </authorList>
    </citation>
    <scope>NUCLEOTIDE SEQUENCE [LARGE SCALE GENOMIC DNA]</scope>
    <source>
        <strain evidence="2 3">CENA392</strain>
    </source>
</reference>
<evidence type="ECO:0000313" key="2">
    <source>
        <dbReference type="EMBL" id="WGV23388.1"/>
    </source>
</evidence>
<dbReference type="Proteomes" id="UP001223520">
    <property type="component" value="Chromosome"/>
</dbReference>
<gene>
    <name evidence="2" type="ORF">QI031_16305</name>
</gene>
<dbReference type="EMBL" id="CP124543">
    <property type="protein sequence ID" value="WGV23388.1"/>
    <property type="molecule type" value="Genomic_DNA"/>
</dbReference>
<accession>A0AAJ6NNA8</accession>
<evidence type="ECO:0000313" key="3">
    <source>
        <dbReference type="Proteomes" id="UP001223520"/>
    </source>
</evidence>
<proteinExistence type="predicted"/>
<organism evidence="2 3">
    <name type="scientific">Halotia branconii CENA392</name>
    <dbReference type="NCBI Taxonomy" id="1539056"/>
    <lineage>
        <taxon>Bacteria</taxon>
        <taxon>Bacillati</taxon>
        <taxon>Cyanobacteriota</taxon>
        <taxon>Cyanophyceae</taxon>
        <taxon>Nostocales</taxon>
        <taxon>Nodulariaceae</taxon>
        <taxon>Halotia</taxon>
    </lineage>
</organism>
<dbReference type="AlphaFoldDB" id="A0AAJ6NNA8"/>
<name>A0AAJ6NNA8_9CYAN</name>
<protein>
    <submittedName>
        <fullName evidence="2">DUF4351 domain-containing protein</fullName>
    </submittedName>
</protein>